<sequence length="399" mass="43715">MFKNIDLPGLYKNSSSLFMNKQVLAIFLLASASAAVNPYKNIFGIDVVGVSELSYSLVMLFSGIVITIFSIFFGMRSDINGSFVKYIYICAFCGIVGNLSLYFWPNEIVYFVANCLLLPVFFVINSLIFGYAAAKRQNVEGNDQHKENAALRSVYSMGYVATLGVIGSLALEKNQLIYVWLYAGIFAALILGVFSNEPLKNVEYKSDKASESLLKVFNKENVIKLISVSLVTNMLFTLDATVPLIIVNQVQGGYSGIGAFEASIAIFEVFFIFYWSRLASKMQPSSVIIIGAVIFAISIALLSFTQTMTHIYLLIPMLALGAACLISIPIGFLQSLATGRAGVGGSLLSISFFISSSVSSVVYFVGMYYFETKGAIWLSSIVGLVGLLVLYFIDRKKHQ</sequence>
<proteinExistence type="predicted"/>
<dbReference type="RefSeq" id="WP_104400216.1">
    <property type="nucleotide sequence ID" value="NZ_AP025144.1"/>
</dbReference>
<dbReference type="Proteomes" id="UP001156690">
    <property type="component" value="Unassembled WGS sequence"/>
</dbReference>
<feature type="transmembrane region" description="Helical" evidence="5">
    <location>
        <begin position="53"/>
        <end position="74"/>
    </location>
</feature>
<keyword evidence="4" id="KW-0762">Sugar transport</keyword>
<dbReference type="PANTHER" id="PTHR23535:SF2">
    <property type="entry name" value="SUGAR EFFLUX TRANSPORTER A-RELATED"/>
    <property type="match status" value="1"/>
</dbReference>
<organism evidence="6 7">
    <name type="scientific">Vibrio penaeicida</name>
    <dbReference type="NCBI Taxonomy" id="104609"/>
    <lineage>
        <taxon>Bacteria</taxon>
        <taxon>Pseudomonadati</taxon>
        <taxon>Pseudomonadota</taxon>
        <taxon>Gammaproteobacteria</taxon>
        <taxon>Vibrionales</taxon>
        <taxon>Vibrionaceae</taxon>
        <taxon>Vibrio</taxon>
    </lineage>
</organism>
<keyword evidence="5" id="KW-1133">Transmembrane helix</keyword>
<dbReference type="GO" id="GO:0005886">
    <property type="term" value="C:plasma membrane"/>
    <property type="evidence" value="ECO:0007669"/>
    <property type="project" value="UniProtKB-SubCell"/>
</dbReference>
<feature type="transmembrane region" description="Helical" evidence="5">
    <location>
        <begin position="110"/>
        <end position="133"/>
    </location>
</feature>
<keyword evidence="3" id="KW-1003">Cell membrane</keyword>
<dbReference type="EMBL" id="BSNX01000028">
    <property type="protein sequence ID" value="GLQ73106.1"/>
    <property type="molecule type" value="Genomic_DNA"/>
</dbReference>
<keyword evidence="2" id="KW-0813">Transport</keyword>
<comment type="caution">
    <text evidence="6">The sequence shown here is derived from an EMBL/GenBank/DDBJ whole genome shotgun (WGS) entry which is preliminary data.</text>
</comment>
<gene>
    <name evidence="6" type="ORF">GCM10007932_24660</name>
</gene>
<feature type="transmembrane region" description="Helical" evidence="5">
    <location>
        <begin position="311"/>
        <end position="333"/>
    </location>
</feature>
<keyword evidence="5" id="KW-0812">Transmembrane</keyword>
<dbReference type="InterPro" id="IPR036259">
    <property type="entry name" value="MFS_trans_sf"/>
</dbReference>
<dbReference type="Gene3D" id="1.20.1250.20">
    <property type="entry name" value="MFS general substrate transporter like domains"/>
    <property type="match status" value="2"/>
</dbReference>
<feature type="transmembrane region" description="Helical" evidence="5">
    <location>
        <begin position="375"/>
        <end position="393"/>
    </location>
</feature>
<name>A0AAV5NR16_9VIBR</name>
<reference evidence="7" key="1">
    <citation type="journal article" date="2019" name="Int. J. Syst. Evol. Microbiol.">
        <title>The Global Catalogue of Microorganisms (GCM) 10K type strain sequencing project: providing services to taxonomists for standard genome sequencing and annotation.</title>
        <authorList>
            <consortium name="The Broad Institute Genomics Platform"/>
            <consortium name="The Broad Institute Genome Sequencing Center for Infectious Disease"/>
            <person name="Wu L."/>
            <person name="Ma J."/>
        </authorList>
    </citation>
    <scope>NUCLEOTIDE SEQUENCE [LARGE SCALE GENOMIC DNA]</scope>
    <source>
        <strain evidence="7">NBRC 15640</strain>
    </source>
</reference>
<feature type="transmembrane region" description="Helical" evidence="5">
    <location>
        <begin position="225"/>
        <end position="247"/>
    </location>
</feature>
<evidence type="ECO:0000256" key="4">
    <source>
        <dbReference type="ARBA" id="ARBA00022597"/>
    </source>
</evidence>
<feature type="transmembrane region" description="Helical" evidence="5">
    <location>
        <begin position="86"/>
        <end position="104"/>
    </location>
</feature>
<feature type="transmembrane region" description="Helical" evidence="5">
    <location>
        <begin position="287"/>
        <end position="305"/>
    </location>
</feature>
<evidence type="ECO:0000256" key="3">
    <source>
        <dbReference type="ARBA" id="ARBA00022475"/>
    </source>
</evidence>
<accession>A0AAV5NR16</accession>
<comment type="subcellular location">
    <subcellularLocation>
        <location evidence="1">Cell membrane</location>
        <topology evidence="1">Multi-pass membrane protein</topology>
    </subcellularLocation>
</comment>
<dbReference type="SUPFAM" id="SSF103473">
    <property type="entry name" value="MFS general substrate transporter"/>
    <property type="match status" value="1"/>
</dbReference>
<dbReference type="GO" id="GO:0055085">
    <property type="term" value="P:transmembrane transport"/>
    <property type="evidence" value="ECO:0007669"/>
    <property type="project" value="TreeGrafter"/>
</dbReference>
<evidence type="ECO:0000313" key="7">
    <source>
        <dbReference type="Proteomes" id="UP001156690"/>
    </source>
</evidence>
<feature type="transmembrane region" description="Helical" evidence="5">
    <location>
        <begin position="154"/>
        <end position="171"/>
    </location>
</feature>
<evidence type="ECO:0000256" key="1">
    <source>
        <dbReference type="ARBA" id="ARBA00004651"/>
    </source>
</evidence>
<feature type="transmembrane region" description="Helical" evidence="5">
    <location>
        <begin position="253"/>
        <end position="275"/>
    </location>
</feature>
<keyword evidence="7" id="KW-1185">Reference proteome</keyword>
<evidence type="ECO:0000313" key="6">
    <source>
        <dbReference type="EMBL" id="GLQ73106.1"/>
    </source>
</evidence>
<evidence type="ECO:0000256" key="2">
    <source>
        <dbReference type="ARBA" id="ARBA00022448"/>
    </source>
</evidence>
<dbReference type="PANTHER" id="PTHR23535">
    <property type="entry name" value="SUGAR EFFLUX TRANSPORTER A-RELATED"/>
    <property type="match status" value="1"/>
</dbReference>
<keyword evidence="5" id="KW-0472">Membrane</keyword>
<feature type="transmembrane region" description="Helical" evidence="5">
    <location>
        <begin position="177"/>
        <end position="195"/>
    </location>
</feature>
<protein>
    <submittedName>
        <fullName evidence="6">MFS transporter</fullName>
    </submittedName>
</protein>
<feature type="transmembrane region" description="Helical" evidence="5">
    <location>
        <begin position="345"/>
        <end position="369"/>
    </location>
</feature>
<evidence type="ECO:0000256" key="5">
    <source>
        <dbReference type="SAM" id="Phobius"/>
    </source>
</evidence>
<dbReference type="AlphaFoldDB" id="A0AAV5NR16"/>